<evidence type="ECO:0000313" key="3">
    <source>
        <dbReference type="Proteomes" id="UP001189429"/>
    </source>
</evidence>
<evidence type="ECO:0008006" key="4">
    <source>
        <dbReference type="Google" id="ProtNLM"/>
    </source>
</evidence>
<proteinExistence type="predicted"/>
<dbReference type="NCBIfam" id="TIGR01167">
    <property type="entry name" value="LPXTG_anchor"/>
    <property type="match status" value="1"/>
</dbReference>
<keyword evidence="1" id="KW-1133">Transmembrane helix</keyword>
<gene>
    <name evidence="2" type="ORF">PCOR1329_LOCUS8516</name>
</gene>
<protein>
    <recommendedName>
        <fullName evidence="4">Apple domain-containing protein</fullName>
    </recommendedName>
</protein>
<accession>A0ABN9Q3Q3</accession>
<dbReference type="EMBL" id="CAUYUJ010002337">
    <property type="protein sequence ID" value="CAK0800346.1"/>
    <property type="molecule type" value="Genomic_DNA"/>
</dbReference>
<name>A0ABN9Q3Q3_9DINO</name>
<dbReference type="Proteomes" id="UP001189429">
    <property type="component" value="Unassembled WGS sequence"/>
</dbReference>
<comment type="caution">
    <text evidence="2">The sequence shown here is derived from an EMBL/GenBank/DDBJ whole genome shotgun (WGS) entry which is preliminary data.</text>
</comment>
<feature type="transmembrane region" description="Helical" evidence="1">
    <location>
        <begin position="89"/>
        <end position="108"/>
    </location>
</feature>
<organism evidence="2 3">
    <name type="scientific">Prorocentrum cordatum</name>
    <dbReference type="NCBI Taxonomy" id="2364126"/>
    <lineage>
        <taxon>Eukaryota</taxon>
        <taxon>Sar</taxon>
        <taxon>Alveolata</taxon>
        <taxon>Dinophyceae</taxon>
        <taxon>Prorocentrales</taxon>
        <taxon>Prorocentraceae</taxon>
        <taxon>Prorocentrum</taxon>
    </lineage>
</organism>
<evidence type="ECO:0000313" key="2">
    <source>
        <dbReference type="EMBL" id="CAK0800346.1"/>
    </source>
</evidence>
<keyword evidence="1" id="KW-0812">Transmembrane</keyword>
<sequence>MDMWLQDCFETCIHTDGCEGVVVTRKLNSVGQQGSAPCYLRKGIDAQASHDSHNDLYVYNGQDGGSVGSSSFLGASGGRVFGTQGIETFLVLGLIALAVILLLAWWFLRRRKRQLLQDPLNE</sequence>
<evidence type="ECO:0000256" key="1">
    <source>
        <dbReference type="SAM" id="Phobius"/>
    </source>
</evidence>
<keyword evidence="1" id="KW-0472">Membrane</keyword>
<keyword evidence="3" id="KW-1185">Reference proteome</keyword>
<reference evidence="2" key="1">
    <citation type="submission" date="2023-10" db="EMBL/GenBank/DDBJ databases">
        <authorList>
            <person name="Chen Y."/>
            <person name="Shah S."/>
            <person name="Dougan E. K."/>
            <person name="Thang M."/>
            <person name="Chan C."/>
        </authorList>
    </citation>
    <scope>NUCLEOTIDE SEQUENCE [LARGE SCALE GENOMIC DNA]</scope>
</reference>